<accession>A0ABY8AN84</accession>
<proteinExistence type="predicted"/>
<dbReference type="EMBL" id="CP119078">
    <property type="protein sequence ID" value="WED42023.1"/>
    <property type="molecule type" value="Genomic_DNA"/>
</dbReference>
<gene>
    <name evidence="1" type="ORF">PXX05_08765</name>
</gene>
<keyword evidence="2" id="KW-1185">Reference proteome</keyword>
<dbReference type="Proteomes" id="UP001222087">
    <property type="component" value="Chromosome"/>
</dbReference>
<reference evidence="1 2" key="1">
    <citation type="submission" date="2023-02" db="EMBL/GenBank/DDBJ databases">
        <title>Genome Sequence of L. cardiaca H63T.</title>
        <authorList>
            <person name="Lopez A.E."/>
            <person name="Cianciotto N.P."/>
        </authorList>
    </citation>
    <scope>NUCLEOTIDE SEQUENCE [LARGE SCALE GENOMIC DNA]</scope>
    <source>
        <strain evidence="1 2">H63</strain>
    </source>
</reference>
<name>A0ABY8AN84_9GAMM</name>
<dbReference type="RefSeq" id="WP_275087847.1">
    <property type="nucleotide sequence ID" value="NZ_CP119078.1"/>
</dbReference>
<protein>
    <recommendedName>
        <fullName evidence="3">Dot/Icm T4SS effector</fullName>
    </recommendedName>
</protein>
<organism evidence="1 2">
    <name type="scientific">Legionella cardiaca</name>
    <dbReference type="NCBI Taxonomy" id="1071983"/>
    <lineage>
        <taxon>Bacteria</taxon>
        <taxon>Pseudomonadati</taxon>
        <taxon>Pseudomonadota</taxon>
        <taxon>Gammaproteobacteria</taxon>
        <taxon>Legionellales</taxon>
        <taxon>Legionellaceae</taxon>
        <taxon>Legionella</taxon>
    </lineage>
</organism>
<evidence type="ECO:0000313" key="1">
    <source>
        <dbReference type="EMBL" id="WED42023.1"/>
    </source>
</evidence>
<evidence type="ECO:0000313" key="2">
    <source>
        <dbReference type="Proteomes" id="UP001222087"/>
    </source>
</evidence>
<sequence length="623" mass="71633">MPQPVEIVRDYLKKRRQYTEPREIARVSQVLFALAIRDKEAAEELLREDNRFLKVIPQVISEEQLIKFARINGKELVDKLIDYARIDSNIADKMRKEVGDREPTPNSVVRQILAKREKINTREAIEATSALLFDLAIRDKQAAEDLLAEDNRFLKVIPKVVPEDKLLKFSRVNSKELVEKLIHFANIDSSLARKMRKEVVDDPKEAALRHALLRHITPHKPAPLADDGRTRLAVKYNAQLIKKDNNYGVMLGREFIPMITRNTRDFNKKLCSVGSSSSREVILLDPEDQVLKQLYERLKKQLPNTTDPAAILEAVKDLTKICFPDNKPEHFINQNLRQGKQIIPLSEFILQGQGVCRHHTLLNAYFLSRLVQDNLLKGEVIHHRQDFGHDGAHTWNVFRATNGTVYSLDSLWNDVTNITDYPGAINRLYRHNVEAKIKEMHFSEIPAQEKRPKADIRPDFNHMKQRLDLIRRSPELPNSPGNIDQFNALKEPQYSKPLSAAEKIDVIKSQIEKNKFIVGDYILWKGGRMLNLDNGEEKRVPHRVYEIYEAIKRGGDYANDPGKADGLWQVIQKHAGNALRSPRPHQHPKTTSFYTTIAHDTVSKNNDLFTESEIGNEHSFRGS</sequence>
<evidence type="ECO:0008006" key="3">
    <source>
        <dbReference type="Google" id="ProtNLM"/>
    </source>
</evidence>